<feature type="chain" id="PRO_5003983855" description="Phosphate-selective porin O and P" evidence="2">
    <location>
        <begin position="28"/>
        <end position="503"/>
    </location>
</feature>
<gene>
    <name evidence="3" type="ordered locus">MYSTI_03033</name>
</gene>
<evidence type="ECO:0000256" key="1">
    <source>
        <dbReference type="SAM" id="MobiDB-lite"/>
    </source>
</evidence>
<protein>
    <recommendedName>
        <fullName evidence="5">Phosphate-selective porin O and P</fullName>
    </recommendedName>
</protein>
<dbReference type="eggNOG" id="COG2433">
    <property type="taxonomic scope" value="Bacteria"/>
</dbReference>
<dbReference type="Gene3D" id="2.40.160.10">
    <property type="entry name" value="Porin"/>
    <property type="match status" value="1"/>
</dbReference>
<evidence type="ECO:0008006" key="5">
    <source>
        <dbReference type="Google" id="ProtNLM"/>
    </source>
</evidence>
<keyword evidence="2" id="KW-0732">Signal</keyword>
<reference evidence="3 4" key="1">
    <citation type="journal article" date="2013" name="Genome Announc.">
        <title>Complete genome sequence of Myxococcus stipitatus strain DSM 14675, a fruiting myxobacterium.</title>
        <authorList>
            <person name="Huntley S."/>
            <person name="Kneip S."/>
            <person name="Treuner-Lange A."/>
            <person name="Sogaard-Andersen L."/>
        </authorList>
    </citation>
    <scope>NUCLEOTIDE SEQUENCE [LARGE SCALE GENOMIC DNA]</scope>
    <source>
        <strain evidence="4">DSM 14675 / JCM 12634 / Mx s8</strain>
    </source>
</reference>
<proteinExistence type="predicted"/>
<dbReference type="Proteomes" id="UP000011131">
    <property type="component" value="Chromosome"/>
</dbReference>
<dbReference type="STRING" id="1278073.MYSTI_03033"/>
<evidence type="ECO:0000256" key="2">
    <source>
        <dbReference type="SAM" id="SignalP"/>
    </source>
</evidence>
<dbReference type="KEGG" id="msd:MYSTI_03033"/>
<organism evidence="3 4">
    <name type="scientific">Myxococcus stipitatus (strain DSM 14675 / JCM 12634 / Mx s8)</name>
    <dbReference type="NCBI Taxonomy" id="1278073"/>
    <lineage>
        <taxon>Bacteria</taxon>
        <taxon>Pseudomonadati</taxon>
        <taxon>Myxococcota</taxon>
        <taxon>Myxococcia</taxon>
        <taxon>Myxococcales</taxon>
        <taxon>Cystobacterineae</taxon>
        <taxon>Myxococcaceae</taxon>
        <taxon>Myxococcus</taxon>
    </lineage>
</organism>
<name>L7UD07_MYXSD</name>
<dbReference type="AlphaFoldDB" id="L7UD07"/>
<dbReference type="HOGENOM" id="CLU_041653_1_0_7"/>
<accession>L7UD07</accession>
<dbReference type="SUPFAM" id="SSF56935">
    <property type="entry name" value="Porins"/>
    <property type="match status" value="1"/>
</dbReference>
<feature type="compositionally biased region" description="Pro residues" evidence="1">
    <location>
        <begin position="53"/>
        <end position="89"/>
    </location>
</feature>
<evidence type="ECO:0000313" key="3">
    <source>
        <dbReference type="EMBL" id="AGC44349.1"/>
    </source>
</evidence>
<dbReference type="PATRIC" id="fig|1278073.3.peg.3089"/>
<dbReference type="EMBL" id="CP004025">
    <property type="protein sequence ID" value="AGC44349.1"/>
    <property type="molecule type" value="Genomic_DNA"/>
</dbReference>
<keyword evidence="4" id="KW-1185">Reference proteome</keyword>
<feature type="compositionally biased region" description="Low complexity" evidence="1">
    <location>
        <begin position="41"/>
        <end position="52"/>
    </location>
</feature>
<dbReference type="InterPro" id="IPR023614">
    <property type="entry name" value="Porin_dom_sf"/>
</dbReference>
<feature type="signal peptide" evidence="2">
    <location>
        <begin position="1"/>
        <end position="27"/>
    </location>
</feature>
<sequence>MPARPRSVPSSLLLCSTLMLSAAVARADGSTGSGESPPAPAMASAPAASEPASPAPAAPASPTPAPADAPASSPTPSPDATPAPVPEQPAPVSLFPKRPKLEAFFTSYGELQFAYFNHGLNQNRARGSQRDSRVEFDTTRLVVELKGVLPDYGLEAEVEVEFEHGGTGTAMELEYEEFGEFEQELDKGGEILVEELFLSKKLGQNASLTVGRFYVAVGTLSEFSRPIDYLGTTRDEAETSIIPNTWDEMGLRLRYKFPWGLRLTGQLVNGLDSTGFSSRNWVVGGHQRRFEVQRATDMAVVARVDVTHFDGFTFGASAYYGDTTRNRPKADLVKNCENANNEAEVAPCGYVSAPLTILDAHLSVRKGSWSAKALVMWGHLKNAEAISQRNARLSNLLGVQRTPVSDNALAVWGEVGYDIAPVVGLGGDHQLFPFVRYDYVDSQFKPRAELFDNPRFRRSVYTVGVSYQLMNVAFAKIDFGHRRLGSAVYRPENTLRLATGFNY</sequence>
<feature type="region of interest" description="Disordered" evidence="1">
    <location>
        <begin position="25"/>
        <end position="93"/>
    </location>
</feature>
<evidence type="ECO:0000313" key="4">
    <source>
        <dbReference type="Proteomes" id="UP000011131"/>
    </source>
</evidence>